<gene>
    <name evidence="2" type="primary">8231086</name>
    <name evidence="1" type="ORF">Phum_PHUM403640</name>
</gene>
<dbReference type="KEGG" id="phu:Phum_PHUM403640"/>
<dbReference type="EnsemblMetazoa" id="PHUM403640-RA">
    <property type="protein sequence ID" value="PHUM403640-PA"/>
    <property type="gene ID" value="PHUM403640"/>
</dbReference>
<organism>
    <name type="scientific">Pediculus humanus subsp. corporis</name>
    <name type="common">Body louse</name>
    <dbReference type="NCBI Taxonomy" id="121224"/>
    <lineage>
        <taxon>Eukaryota</taxon>
        <taxon>Metazoa</taxon>
        <taxon>Ecdysozoa</taxon>
        <taxon>Arthropoda</taxon>
        <taxon>Hexapoda</taxon>
        <taxon>Insecta</taxon>
        <taxon>Pterygota</taxon>
        <taxon>Neoptera</taxon>
        <taxon>Paraneoptera</taxon>
        <taxon>Psocodea</taxon>
        <taxon>Troctomorpha</taxon>
        <taxon>Phthiraptera</taxon>
        <taxon>Anoplura</taxon>
        <taxon>Pediculidae</taxon>
        <taxon>Pediculus</taxon>
    </lineage>
</organism>
<accession>E0VRT1</accession>
<reference evidence="1" key="2">
    <citation type="submission" date="2007-04" db="EMBL/GenBank/DDBJ databases">
        <title>The genome of the human body louse.</title>
        <authorList>
            <consortium name="The Human Body Louse Genome Consortium"/>
            <person name="Kirkness E."/>
            <person name="Walenz B."/>
            <person name="Hass B."/>
            <person name="Bruggner R."/>
            <person name="Strausberg R."/>
        </authorList>
    </citation>
    <scope>NUCLEOTIDE SEQUENCE</scope>
    <source>
        <strain evidence="1">USDA</strain>
    </source>
</reference>
<evidence type="ECO:0000313" key="3">
    <source>
        <dbReference type="Proteomes" id="UP000009046"/>
    </source>
</evidence>
<dbReference type="OrthoDB" id="5817051at2759"/>
<dbReference type="EMBL" id="DS235543">
    <property type="protein sequence ID" value="EEB16087.1"/>
    <property type="molecule type" value="Genomic_DNA"/>
</dbReference>
<dbReference type="HOGENOM" id="CLU_183986_0_0_1"/>
<dbReference type="EMBL" id="AAZO01004792">
    <property type="status" value="NOT_ANNOTATED_CDS"/>
    <property type="molecule type" value="Genomic_DNA"/>
</dbReference>
<evidence type="ECO:0000313" key="2">
    <source>
        <dbReference type="EnsemblMetazoa" id="PHUM403640-PA"/>
    </source>
</evidence>
<dbReference type="VEuPathDB" id="VectorBase:PHUM403640"/>
<dbReference type="Proteomes" id="UP000009046">
    <property type="component" value="Unassembled WGS sequence"/>
</dbReference>
<dbReference type="RefSeq" id="XP_002428825.1">
    <property type="nucleotide sequence ID" value="XM_002428780.1"/>
</dbReference>
<proteinExistence type="predicted"/>
<dbReference type="GeneID" id="8231086"/>
<dbReference type="CTD" id="8231086"/>
<evidence type="ECO:0000313" key="1">
    <source>
        <dbReference type="EMBL" id="EEB16087.1"/>
    </source>
</evidence>
<reference evidence="1" key="1">
    <citation type="submission" date="2007-04" db="EMBL/GenBank/DDBJ databases">
        <title>Annotation of Pediculus humanus corporis strain USDA.</title>
        <authorList>
            <person name="Kirkness E."/>
            <person name="Hannick L."/>
            <person name="Hass B."/>
            <person name="Bruggner R."/>
            <person name="Lawson D."/>
            <person name="Bidwell S."/>
            <person name="Joardar V."/>
            <person name="Caler E."/>
            <person name="Walenz B."/>
            <person name="Inman J."/>
            <person name="Schobel S."/>
            <person name="Galinsky K."/>
            <person name="Amedeo P."/>
            <person name="Strausberg R."/>
        </authorList>
    </citation>
    <scope>NUCLEOTIDE SEQUENCE</scope>
    <source>
        <strain evidence="1">USDA</strain>
    </source>
</reference>
<keyword evidence="3" id="KW-1185">Reference proteome</keyword>
<protein>
    <submittedName>
        <fullName evidence="1 2">Uncharacterized protein</fullName>
    </submittedName>
</protein>
<dbReference type="AlphaFoldDB" id="E0VRT1"/>
<name>E0VRT1_PEDHC</name>
<reference evidence="2" key="3">
    <citation type="submission" date="2021-02" db="UniProtKB">
        <authorList>
            <consortium name="EnsemblMetazoa"/>
        </authorList>
    </citation>
    <scope>IDENTIFICATION</scope>
    <source>
        <strain evidence="2">USDA</strain>
    </source>
</reference>
<sequence length="96" mass="10970">MESSCFPPLGSLSLRESKKCKNYGKESRRSITGPPIVVLSSDYDDNNEFGPNGKIEILQDLDLYYIRQIAHNLKVRRDFILILNSKKKVFSPSFVC</sequence>
<dbReference type="InParanoid" id="E0VRT1"/>